<evidence type="ECO:0000256" key="1">
    <source>
        <dbReference type="SAM" id="SignalP"/>
    </source>
</evidence>
<dbReference type="Proteomes" id="UP001303473">
    <property type="component" value="Unassembled WGS sequence"/>
</dbReference>
<keyword evidence="3" id="KW-1185">Reference proteome</keyword>
<gene>
    <name evidence="2" type="ORF">QBC46DRAFT_411813</name>
</gene>
<comment type="caution">
    <text evidence="2">The sequence shown here is derived from an EMBL/GenBank/DDBJ whole genome shotgun (WGS) entry which is preliminary data.</text>
</comment>
<feature type="chain" id="PRO_5042931065" evidence="1">
    <location>
        <begin position="21"/>
        <end position="106"/>
    </location>
</feature>
<sequence length="106" mass="11150">MFKFTTAIILAAAAVGLVSGAAIDSPVLGARQQAACTPSTQLCGWNIIDIQHCDTQQHLQSMSPANTNVFDAIYETDPQGAVWRFVQACPTGCTNQGNGVPATHCN</sequence>
<dbReference type="AlphaFoldDB" id="A0AAN6N0E2"/>
<evidence type="ECO:0000313" key="3">
    <source>
        <dbReference type="Proteomes" id="UP001303473"/>
    </source>
</evidence>
<keyword evidence="1" id="KW-0732">Signal</keyword>
<accession>A0AAN6N0E2</accession>
<protein>
    <submittedName>
        <fullName evidence="2">Uncharacterized protein</fullName>
    </submittedName>
</protein>
<name>A0AAN6N0E2_9PEZI</name>
<proteinExistence type="predicted"/>
<feature type="signal peptide" evidence="1">
    <location>
        <begin position="1"/>
        <end position="20"/>
    </location>
</feature>
<reference evidence="3" key="1">
    <citation type="journal article" date="2023" name="Mol. Phylogenet. Evol.">
        <title>Genome-scale phylogeny and comparative genomics of the fungal order Sordariales.</title>
        <authorList>
            <person name="Hensen N."/>
            <person name="Bonometti L."/>
            <person name="Westerberg I."/>
            <person name="Brannstrom I.O."/>
            <person name="Guillou S."/>
            <person name="Cros-Aarteil S."/>
            <person name="Calhoun S."/>
            <person name="Haridas S."/>
            <person name="Kuo A."/>
            <person name="Mondo S."/>
            <person name="Pangilinan J."/>
            <person name="Riley R."/>
            <person name="LaButti K."/>
            <person name="Andreopoulos B."/>
            <person name="Lipzen A."/>
            <person name="Chen C."/>
            <person name="Yan M."/>
            <person name="Daum C."/>
            <person name="Ng V."/>
            <person name="Clum A."/>
            <person name="Steindorff A."/>
            <person name="Ohm R.A."/>
            <person name="Martin F."/>
            <person name="Silar P."/>
            <person name="Natvig D.O."/>
            <person name="Lalanne C."/>
            <person name="Gautier V."/>
            <person name="Ament-Velasquez S.L."/>
            <person name="Kruys A."/>
            <person name="Hutchinson M.I."/>
            <person name="Powell A.J."/>
            <person name="Barry K."/>
            <person name="Miller A.N."/>
            <person name="Grigoriev I.V."/>
            <person name="Debuchy R."/>
            <person name="Gladieux P."/>
            <person name="Hiltunen Thoren M."/>
            <person name="Johannesson H."/>
        </authorList>
    </citation>
    <scope>NUCLEOTIDE SEQUENCE [LARGE SCALE GENOMIC DNA]</scope>
    <source>
        <strain evidence="3">CBS 340.73</strain>
    </source>
</reference>
<evidence type="ECO:0000313" key="2">
    <source>
        <dbReference type="EMBL" id="KAK3936729.1"/>
    </source>
</evidence>
<dbReference type="EMBL" id="MU853874">
    <property type="protein sequence ID" value="KAK3936729.1"/>
    <property type="molecule type" value="Genomic_DNA"/>
</dbReference>
<organism evidence="2 3">
    <name type="scientific">Diplogelasinospora grovesii</name>
    <dbReference type="NCBI Taxonomy" id="303347"/>
    <lineage>
        <taxon>Eukaryota</taxon>
        <taxon>Fungi</taxon>
        <taxon>Dikarya</taxon>
        <taxon>Ascomycota</taxon>
        <taxon>Pezizomycotina</taxon>
        <taxon>Sordariomycetes</taxon>
        <taxon>Sordariomycetidae</taxon>
        <taxon>Sordariales</taxon>
        <taxon>Diplogelasinosporaceae</taxon>
        <taxon>Diplogelasinospora</taxon>
    </lineage>
</organism>